<keyword evidence="2" id="KW-0732">Signal</keyword>
<dbReference type="AlphaFoldDB" id="A0A0D9VBY2"/>
<dbReference type="HOGENOM" id="CLU_178810_0_0_1"/>
<keyword evidence="4" id="KW-1185">Reference proteome</keyword>
<feature type="compositionally biased region" description="Basic and acidic residues" evidence="1">
    <location>
        <begin position="57"/>
        <end position="71"/>
    </location>
</feature>
<evidence type="ECO:0000313" key="3">
    <source>
        <dbReference type="EnsemblPlants" id="LPERR02G02620.1"/>
    </source>
</evidence>
<sequence length="82" mass="8805">MAPPRRRPCVAVVSALRVAFLVFVLLLMMLCVSCDGAGAGDLHRRTFDSFLPPSGPSERHNARLDSDDVERGQISSPSPASP</sequence>
<dbReference type="Proteomes" id="UP000032180">
    <property type="component" value="Chromosome 2"/>
</dbReference>
<feature type="region of interest" description="Disordered" evidence="1">
    <location>
        <begin position="47"/>
        <end position="82"/>
    </location>
</feature>
<evidence type="ECO:0000256" key="1">
    <source>
        <dbReference type="SAM" id="MobiDB-lite"/>
    </source>
</evidence>
<reference evidence="4" key="2">
    <citation type="submission" date="2013-12" db="EMBL/GenBank/DDBJ databases">
        <authorList>
            <person name="Yu Y."/>
            <person name="Lee S."/>
            <person name="de Baynast K."/>
            <person name="Wissotski M."/>
            <person name="Liu L."/>
            <person name="Talag J."/>
            <person name="Goicoechea J."/>
            <person name="Angelova A."/>
            <person name="Jetty R."/>
            <person name="Kudrna D."/>
            <person name="Golser W."/>
            <person name="Rivera L."/>
            <person name="Zhang J."/>
            <person name="Wing R."/>
        </authorList>
    </citation>
    <scope>NUCLEOTIDE SEQUENCE</scope>
</reference>
<evidence type="ECO:0000313" key="4">
    <source>
        <dbReference type="Proteomes" id="UP000032180"/>
    </source>
</evidence>
<evidence type="ECO:0000256" key="2">
    <source>
        <dbReference type="SAM" id="SignalP"/>
    </source>
</evidence>
<reference evidence="3 4" key="1">
    <citation type="submission" date="2012-08" db="EMBL/GenBank/DDBJ databases">
        <title>Oryza genome evolution.</title>
        <authorList>
            <person name="Wing R.A."/>
        </authorList>
    </citation>
    <scope>NUCLEOTIDE SEQUENCE</scope>
</reference>
<name>A0A0D9VBY2_9ORYZ</name>
<reference evidence="3" key="3">
    <citation type="submission" date="2015-04" db="UniProtKB">
        <authorList>
            <consortium name="EnsemblPlants"/>
        </authorList>
    </citation>
    <scope>IDENTIFICATION</scope>
</reference>
<dbReference type="STRING" id="77586.A0A0D9VBY2"/>
<dbReference type="EnsemblPlants" id="LPERR02G02620.1">
    <property type="protein sequence ID" value="LPERR02G02620.1"/>
    <property type="gene ID" value="LPERR02G02620"/>
</dbReference>
<feature type="chain" id="PRO_5002347245" evidence="2">
    <location>
        <begin position="37"/>
        <end position="82"/>
    </location>
</feature>
<organism evidence="3 4">
    <name type="scientific">Leersia perrieri</name>
    <dbReference type="NCBI Taxonomy" id="77586"/>
    <lineage>
        <taxon>Eukaryota</taxon>
        <taxon>Viridiplantae</taxon>
        <taxon>Streptophyta</taxon>
        <taxon>Embryophyta</taxon>
        <taxon>Tracheophyta</taxon>
        <taxon>Spermatophyta</taxon>
        <taxon>Magnoliopsida</taxon>
        <taxon>Liliopsida</taxon>
        <taxon>Poales</taxon>
        <taxon>Poaceae</taxon>
        <taxon>BOP clade</taxon>
        <taxon>Oryzoideae</taxon>
        <taxon>Oryzeae</taxon>
        <taxon>Oryzinae</taxon>
        <taxon>Leersia</taxon>
    </lineage>
</organism>
<feature type="compositionally biased region" description="Polar residues" evidence="1">
    <location>
        <begin position="73"/>
        <end position="82"/>
    </location>
</feature>
<accession>A0A0D9VBY2</accession>
<proteinExistence type="predicted"/>
<feature type="signal peptide" evidence="2">
    <location>
        <begin position="1"/>
        <end position="36"/>
    </location>
</feature>
<protein>
    <submittedName>
        <fullName evidence="3">Uncharacterized protein</fullName>
    </submittedName>
</protein>
<dbReference type="Gramene" id="LPERR02G02620.1">
    <property type="protein sequence ID" value="LPERR02G02620.1"/>
    <property type="gene ID" value="LPERR02G02620"/>
</dbReference>